<feature type="domain" description="Zinc finger CGNR" evidence="1">
    <location>
        <begin position="50"/>
        <end position="90"/>
    </location>
</feature>
<dbReference type="PANTHER" id="PTHR35525:SF3">
    <property type="entry name" value="BLL6575 PROTEIN"/>
    <property type="match status" value="1"/>
</dbReference>
<dbReference type="SUPFAM" id="SSF160904">
    <property type="entry name" value="Jann2411-like"/>
    <property type="match status" value="1"/>
</dbReference>
<dbReference type="Pfam" id="PF11706">
    <property type="entry name" value="zf-CGNR"/>
    <property type="match status" value="1"/>
</dbReference>
<proteinExistence type="predicted"/>
<accession>A0AAU7W122</accession>
<name>A0AAU7W122_9MICO</name>
<dbReference type="InterPro" id="IPR023286">
    <property type="entry name" value="ABATE_dom_sf"/>
</dbReference>
<dbReference type="PANTHER" id="PTHR35525">
    <property type="entry name" value="BLL6575 PROTEIN"/>
    <property type="match status" value="1"/>
</dbReference>
<dbReference type="Gene3D" id="1.10.3300.10">
    <property type="entry name" value="Jann2411-like domain"/>
    <property type="match status" value="1"/>
</dbReference>
<gene>
    <name evidence="2" type="ORF">ABS642_10610</name>
</gene>
<dbReference type="RefSeq" id="WP_350353316.1">
    <property type="nucleotide sequence ID" value="NZ_CP158357.1"/>
</dbReference>
<dbReference type="AlphaFoldDB" id="A0AAU7W122"/>
<dbReference type="InterPro" id="IPR021005">
    <property type="entry name" value="Znf_CGNR"/>
</dbReference>
<evidence type="ECO:0000259" key="1">
    <source>
        <dbReference type="Pfam" id="PF11706"/>
    </source>
</evidence>
<dbReference type="EMBL" id="CP158357">
    <property type="protein sequence ID" value="XBX80515.1"/>
    <property type="molecule type" value="Genomic_DNA"/>
</dbReference>
<organism evidence="2">
    <name type="scientific">Microbacterium sp. A8/3-1</name>
    <dbReference type="NCBI Taxonomy" id="3160749"/>
    <lineage>
        <taxon>Bacteria</taxon>
        <taxon>Bacillati</taxon>
        <taxon>Actinomycetota</taxon>
        <taxon>Actinomycetes</taxon>
        <taxon>Micrococcales</taxon>
        <taxon>Microbacteriaceae</taxon>
        <taxon>Microbacterium</taxon>
    </lineage>
</organism>
<protein>
    <submittedName>
        <fullName evidence="2">CGNR zinc finger domain-containing protein</fullName>
    </submittedName>
</protein>
<sequence>MICDRCPGPVLASSAIVLRPHPVSRAIWSRECPRRGAPSSGRTPAEIPPVCVGYDCSRVFIDISRNANRRWCGMRECGDKAKAKAYRARRKMAARPSTTSP</sequence>
<reference evidence="2" key="1">
    <citation type="submission" date="2024-06" db="EMBL/GenBank/DDBJ databases">
        <title>Draft genome sequence of Microbacterium sp. strain A8/3-1, isolated from Oxytropis tragacanthoides Fisch. ex DC. Root nodules in the Altai region of Russia.</title>
        <authorList>
            <person name="Sazanova A."/>
            <person name="Guro P."/>
            <person name="Kuznetsova I."/>
            <person name="Belimov A."/>
            <person name="Safronova V."/>
        </authorList>
    </citation>
    <scope>NUCLEOTIDE SEQUENCE</scope>
    <source>
        <strain evidence="2">A8/3-1</strain>
    </source>
</reference>
<dbReference type="InterPro" id="IPR010852">
    <property type="entry name" value="ABATE"/>
</dbReference>
<evidence type="ECO:0000313" key="2">
    <source>
        <dbReference type="EMBL" id="XBX80515.1"/>
    </source>
</evidence>